<dbReference type="EMBL" id="VXIS01000158">
    <property type="protein sequence ID" value="KAA8900176.1"/>
    <property type="molecule type" value="Genomic_DNA"/>
</dbReference>
<dbReference type="InParanoid" id="A0A5J5ER11"/>
<name>A0A5J5ER11_9PEZI</name>
<feature type="compositionally biased region" description="Low complexity" evidence="1">
    <location>
        <begin position="100"/>
        <end position="111"/>
    </location>
</feature>
<evidence type="ECO:0000313" key="3">
    <source>
        <dbReference type="EMBL" id="KAA8900176.1"/>
    </source>
</evidence>
<feature type="region of interest" description="Disordered" evidence="1">
    <location>
        <begin position="29"/>
        <end position="130"/>
    </location>
</feature>
<feature type="transmembrane region" description="Helical" evidence="2">
    <location>
        <begin position="136"/>
        <end position="157"/>
    </location>
</feature>
<organism evidence="3 4">
    <name type="scientific">Sphaerosporella brunnea</name>
    <dbReference type="NCBI Taxonomy" id="1250544"/>
    <lineage>
        <taxon>Eukaryota</taxon>
        <taxon>Fungi</taxon>
        <taxon>Dikarya</taxon>
        <taxon>Ascomycota</taxon>
        <taxon>Pezizomycotina</taxon>
        <taxon>Pezizomycetes</taxon>
        <taxon>Pezizales</taxon>
        <taxon>Pyronemataceae</taxon>
        <taxon>Sphaerosporella</taxon>
    </lineage>
</organism>
<sequence>MASPRHPVAWKYLGFAVAPATMTMALPTTTHHEGFRARDGAPPPAPRFAKIEPRANYTQPVGDGRPKKGGSPDDSDDENDGDDSDDEDDEPGPPKKPLPSHSSIASATASALPDTQRTILPERLPSPPEEEAREHWSIALGAIASFVAVCLICFALWKFRAVIAQKVFRRKGKGDNDFKASKEKAPIITGPVGGPMVATYPDSESPMSERRRSGLFGASTTVYGSGSLGETFTLPYPPAPALAPSTAGLERAESRRKLIRRSLLHKEDIRRVSGVAPSAGTSFYLEEEPTRPRKTKRESLSLRIQVPGGSSSPQRFAAPLAPESPEAANMRSRFSWITPPEAHSVRSSMASEPARFRGINSWVSNVAVRTAKKAHIGSGSPESVVESDGTSAVPETPVEFRQHPGAEIKFGGPRIGSRVLDMRLDARS</sequence>
<dbReference type="AlphaFoldDB" id="A0A5J5ER11"/>
<evidence type="ECO:0000313" key="4">
    <source>
        <dbReference type="Proteomes" id="UP000326924"/>
    </source>
</evidence>
<keyword evidence="2" id="KW-0472">Membrane</keyword>
<feature type="region of interest" description="Disordered" evidence="1">
    <location>
        <begin position="374"/>
        <end position="396"/>
    </location>
</feature>
<feature type="compositionally biased region" description="Basic and acidic residues" evidence="1">
    <location>
        <begin position="30"/>
        <end position="39"/>
    </location>
</feature>
<comment type="caution">
    <text evidence="3">The sequence shown here is derived from an EMBL/GenBank/DDBJ whole genome shotgun (WGS) entry which is preliminary data.</text>
</comment>
<evidence type="ECO:0000256" key="2">
    <source>
        <dbReference type="SAM" id="Phobius"/>
    </source>
</evidence>
<keyword evidence="2" id="KW-1133">Transmembrane helix</keyword>
<keyword evidence="2" id="KW-0812">Transmembrane</keyword>
<feature type="compositionally biased region" description="Acidic residues" evidence="1">
    <location>
        <begin position="73"/>
        <end position="91"/>
    </location>
</feature>
<accession>A0A5J5ER11</accession>
<evidence type="ECO:0000256" key="1">
    <source>
        <dbReference type="SAM" id="MobiDB-lite"/>
    </source>
</evidence>
<dbReference type="Proteomes" id="UP000326924">
    <property type="component" value="Unassembled WGS sequence"/>
</dbReference>
<reference evidence="3 4" key="1">
    <citation type="submission" date="2019-09" db="EMBL/GenBank/DDBJ databases">
        <title>Draft genome of the ectomycorrhizal ascomycete Sphaerosporella brunnea.</title>
        <authorList>
            <consortium name="DOE Joint Genome Institute"/>
            <person name="Benucci G.M."/>
            <person name="Marozzi G."/>
            <person name="Antonielli L."/>
            <person name="Sanchez S."/>
            <person name="Marco P."/>
            <person name="Wang X."/>
            <person name="Falini L.B."/>
            <person name="Barry K."/>
            <person name="Haridas S."/>
            <person name="Lipzen A."/>
            <person name="Labutti K."/>
            <person name="Grigoriev I.V."/>
            <person name="Murat C."/>
            <person name="Martin F."/>
            <person name="Albertini E."/>
            <person name="Donnini D."/>
            <person name="Bonito G."/>
        </authorList>
    </citation>
    <scope>NUCLEOTIDE SEQUENCE [LARGE SCALE GENOMIC DNA]</scope>
    <source>
        <strain evidence="3 4">Sb_GMNB300</strain>
    </source>
</reference>
<gene>
    <name evidence="3" type="ORF">FN846DRAFT_909373</name>
</gene>
<keyword evidence="4" id="KW-1185">Reference proteome</keyword>
<protein>
    <submittedName>
        <fullName evidence="3">Uncharacterized protein</fullName>
    </submittedName>
</protein>
<proteinExistence type="predicted"/>
<dbReference type="OrthoDB" id="5411141at2759"/>